<dbReference type="NCBIfam" id="TIGR02145">
    <property type="entry name" value="Fib_succ_major"/>
    <property type="match status" value="1"/>
</dbReference>
<protein>
    <recommendedName>
        <fullName evidence="1">Fibrobacter succinogenes major paralogous domain-containing protein</fullName>
    </recommendedName>
</protein>
<dbReference type="Pfam" id="PF09603">
    <property type="entry name" value="Fib_succ_major"/>
    <property type="match status" value="1"/>
</dbReference>
<feature type="domain" description="Fibrobacter succinogenes major paralogous" evidence="1">
    <location>
        <begin position="13"/>
        <end position="111"/>
    </location>
</feature>
<evidence type="ECO:0000259" key="1">
    <source>
        <dbReference type="Pfam" id="PF09603"/>
    </source>
</evidence>
<dbReference type="AlphaFoldDB" id="X1Q3X9"/>
<comment type="caution">
    <text evidence="2">The sequence shown here is derived from an EMBL/GenBank/DDBJ whole genome shotgun (WGS) entry which is preliminary data.</text>
</comment>
<proteinExistence type="predicted"/>
<feature type="non-terminal residue" evidence="2">
    <location>
        <position position="118"/>
    </location>
</feature>
<sequence length="118" mass="13112">MAENLNFDTGSGSWVNDDNSANADIYGRLYDWETACDVCPDGWHLPTDDEWKTLEMYLGMSQADANSEGWWRGTDEGGKLKETGTIHWNCPNIRSTNESGFSALPGGAYNMRYCDGKG</sequence>
<reference evidence="2" key="1">
    <citation type="journal article" date="2014" name="Front. Microbiol.">
        <title>High frequency of phylogenetically diverse reductive dehalogenase-homologous genes in deep subseafloor sedimentary metagenomes.</title>
        <authorList>
            <person name="Kawai M."/>
            <person name="Futagami T."/>
            <person name="Toyoda A."/>
            <person name="Takaki Y."/>
            <person name="Nishi S."/>
            <person name="Hori S."/>
            <person name="Arai W."/>
            <person name="Tsubouchi T."/>
            <person name="Morono Y."/>
            <person name="Uchiyama I."/>
            <person name="Ito T."/>
            <person name="Fujiyama A."/>
            <person name="Inagaki F."/>
            <person name="Takami H."/>
        </authorList>
    </citation>
    <scope>NUCLEOTIDE SEQUENCE</scope>
    <source>
        <strain evidence="2">Expedition CK06-06</strain>
    </source>
</reference>
<name>X1Q3X9_9ZZZZ</name>
<organism evidence="2">
    <name type="scientific">marine sediment metagenome</name>
    <dbReference type="NCBI Taxonomy" id="412755"/>
    <lineage>
        <taxon>unclassified sequences</taxon>
        <taxon>metagenomes</taxon>
        <taxon>ecological metagenomes</taxon>
    </lineage>
</organism>
<dbReference type="InterPro" id="IPR011871">
    <property type="entry name" value="Fib_succ_major"/>
</dbReference>
<gene>
    <name evidence="2" type="ORF">S12H4_08053</name>
</gene>
<dbReference type="EMBL" id="BARW01003063">
    <property type="protein sequence ID" value="GAI62933.1"/>
    <property type="molecule type" value="Genomic_DNA"/>
</dbReference>
<evidence type="ECO:0000313" key="2">
    <source>
        <dbReference type="EMBL" id="GAI62933.1"/>
    </source>
</evidence>
<accession>X1Q3X9</accession>